<name>A0A448ZC42_9STRA</name>
<evidence type="ECO:0000256" key="5">
    <source>
        <dbReference type="SAM" id="SignalP"/>
    </source>
</evidence>
<dbReference type="PANTHER" id="PTHR31297:SF38">
    <property type="entry name" value="X8 DOMAIN-CONTAINING PROTEIN"/>
    <property type="match status" value="1"/>
</dbReference>
<sequence length="735" mass="83552">MRMATGQLLLFATALAASIGWSSATESSKVPEGGTQYPHFIAMNETMTCVEDKHSTPFNTQVRGVNLGGWMVLEPWITPSLFYQFLGRTNESEIGMDTYTFCQVLGPKEANRQLRRHWETWVTEEIIEKLANSGINSLRLPVGDYMYKPYGPYVDGCFDGALDYVDTLLDWAYSYGLSVLIDIHTMKDSQNGFDNSGQSMGFQWTTALNREYTQDHTFEHWPIRDARWIGTFDQETASYSSINYDNIRHSLEVIERIVDRYKTHPTVQGIEPVNEPWQYTPIEVLKRFYWEGYLIVKKNAPYWKYVMHDSFRLDASVWGGFMAGCPERALDTHIYQAWKDPDSRIGFFKDACNNKQAILNLEREFGPVIVGEWSLATDNCAMWLNGFNDNLPGFPRSPCKYIPCSPPYMGEGYQPGTPIDPTMPMQGPYGTGMSGPSFGMCPVGRDWIKEKNPLTGRDWVEAPPKAPSHYDDTDSVMTLLAYKKISAYSGVGHGFYFWNFRTDVDEPHWSYLLALEKGWIPQGSFNDPKIQNACRSEDEMAYTCQVKRDMPDNSLLKAVKYILEQKNGTETDLEKSVVDMTGKELSDAANDMIMEFFDKNKLSGVTCDFGGVAMLLEENRTVTDDDFVDWDVAYFGTVTNVSGPTWWELAGIITFGILVGSALGFILGMRFNKGFNHYFQKTAIGRRITQSNNVGLKKTLSITALDEAFDFDDVDYEDDQVKYGSIEDSPLLRRR</sequence>
<keyword evidence="4" id="KW-0472">Membrane</keyword>
<evidence type="ECO:0000256" key="2">
    <source>
        <dbReference type="ARBA" id="ARBA00022801"/>
    </source>
</evidence>
<dbReference type="GO" id="GO:0005576">
    <property type="term" value="C:extracellular region"/>
    <property type="evidence" value="ECO:0007669"/>
    <property type="project" value="TreeGrafter"/>
</dbReference>
<feature type="domain" description="Glycoside hydrolase family 5" evidence="6">
    <location>
        <begin position="116"/>
        <end position="339"/>
    </location>
</feature>
<organism evidence="7 8">
    <name type="scientific">Pseudo-nitzschia multistriata</name>
    <dbReference type="NCBI Taxonomy" id="183589"/>
    <lineage>
        <taxon>Eukaryota</taxon>
        <taxon>Sar</taxon>
        <taxon>Stramenopiles</taxon>
        <taxon>Ochrophyta</taxon>
        <taxon>Bacillariophyta</taxon>
        <taxon>Bacillariophyceae</taxon>
        <taxon>Bacillariophycidae</taxon>
        <taxon>Bacillariales</taxon>
        <taxon>Bacillariaceae</taxon>
        <taxon>Pseudo-nitzschia</taxon>
    </lineage>
</organism>
<gene>
    <name evidence="7" type="ORF">PSNMU_V1.4_AUG-EV-PASAV3_0063280</name>
</gene>
<keyword evidence="3" id="KW-0326">Glycosidase</keyword>
<dbReference type="AlphaFoldDB" id="A0A448ZC42"/>
<dbReference type="PANTHER" id="PTHR31297">
    <property type="entry name" value="GLUCAN ENDO-1,6-BETA-GLUCOSIDASE B"/>
    <property type="match status" value="1"/>
</dbReference>
<dbReference type="OrthoDB" id="417697at2759"/>
<dbReference type="InterPro" id="IPR050386">
    <property type="entry name" value="Glycosyl_hydrolase_5"/>
</dbReference>
<dbReference type="EMBL" id="CAACVS010000226">
    <property type="protein sequence ID" value="VEU39601.1"/>
    <property type="molecule type" value="Genomic_DNA"/>
</dbReference>
<evidence type="ECO:0000256" key="4">
    <source>
        <dbReference type="SAM" id="Phobius"/>
    </source>
</evidence>
<feature type="signal peptide" evidence="5">
    <location>
        <begin position="1"/>
        <end position="24"/>
    </location>
</feature>
<dbReference type="GO" id="GO:0009986">
    <property type="term" value="C:cell surface"/>
    <property type="evidence" value="ECO:0007669"/>
    <property type="project" value="TreeGrafter"/>
</dbReference>
<evidence type="ECO:0000313" key="7">
    <source>
        <dbReference type="EMBL" id="VEU39601.1"/>
    </source>
</evidence>
<reference evidence="7 8" key="1">
    <citation type="submission" date="2019-01" db="EMBL/GenBank/DDBJ databases">
        <authorList>
            <person name="Ferrante I. M."/>
        </authorList>
    </citation>
    <scope>NUCLEOTIDE SEQUENCE [LARGE SCALE GENOMIC DNA]</scope>
    <source>
        <strain evidence="7 8">B856</strain>
    </source>
</reference>
<keyword evidence="5" id="KW-0732">Signal</keyword>
<dbReference type="GO" id="GO:0009251">
    <property type="term" value="P:glucan catabolic process"/>
    <property type="evidence" value="ECO:0007669"/>
    <property type="project" value="TreeGrafter"/>
</dbReference>
<dbReference type="Gene3D" id="3.20.20.80">
    <property type="entry name" value="Glycosidases"/>
    <property type="match status" value="1"/>
</dbReference>
<dbReference type="Proteomes" id="UP000291116">
    <property type="component" value="Unassembled WGS sequence"/>
</dbReference>
<evidence type="ECO:0000313" key="8">
    <source>
        <dbReference type="Proteomes" id="UP000291116"/>
    </source>
</evidence>
<keyword evidence="2" id="KW-0378">Hydrolase</keyword>
<dbReference type="GO" id="GO:0008422">
    <property type="term" value="F:beta-glucosidase activity"/>
    <property type="evidence" value="ECO:0007669"/>
    <property type="project" value="TreeGrafter"/>
</dbReference>
<feature type="transmembrane region" description="Helical" evidence="4">
    <location>
        <begin position="646"/>
        <end position="667"/>
    </location>
</feature>
<dbReference type="Pfam" id="PF00150">
    <property type="entry name" value="Cellulase"/>
    <property type="match status" value="1"/>
</dbReference>
<evidence type="ECO:0000259" key="6">
    <source>
        <dbReference type="Pfam" id="PF00150"/>
    </source>
</evidence>
<protein>
    <recommendedName>
        <fullName evidence="6">Glycoside hydrolase family 5 domain-containing protein</fullName>
    </recommendedName>
</protein>
<dbReference type="InterPro" id="IPR017853">
    <property type="entry name" value="GH"/>
</dbReference>
<feature type="chain" id="PRO_5019273070" description="Glycoside hydrolase family 5 domain-containing protein" evidence="5">
    <location>
        <begin position="25"/>
        <end position="735"/>
    </location>
</feature>
<dbReference type="SUPFAM" id="SSF51445">
    <property type="entry name" value="(Trans)glycosidases"/>
    <property type="match status" value="1"/>
</dbReference>
<comment type="similarity">
    <text evidence="1">Belongs to the glycosyl hydrolase 5 (cellulase A) family.</text>
</comment>
<evidence type="ECO:0000256" key="1">
    <source>
        <dbReference type="ARBA" id="ARBA00005641"/>
    </source>
</evidence>
<evidence type="ECO:0000256" key="3">
    <source>
        <dbReference type="ARBA" id="ARBA00023295"/>
    </source>
</evidence>
<keyword evidence="8" id="KW-1185">Reference proteome</keyword>
<keyword evidence="4" id="KW-1133">Transmembrane helix</keyword>
<proteinExistence type="inferred from homology"/>
<dbReference type="InterPro" id="IPR001547">
    <property type="entry name" value="Glyco_hydro_5"/>
</dbReference>
<accession>A0A448ZC42</accession>
<keyword evidence="4" id="KW-0812">Transmembrane</keyword>